<dbReference type="RefSeq" id="WP_085059180.1">
    <property type="nucleotide sequence ID" value="NZ_JAAZWO010000025.1"/>
</dbReference>
<comment type="catalytic activity">
    <reaction evidence="11">
        <text>glycyl-[protein] + reduced [flavodoxin] + S-adenosyl-L-methionine = glycin-2-yl radical-[protein] + semiquinone [flavodoxin] + 5'-deoxyadenosine + L-methionine + H(+)</text>
        <dbReference type="Rhea" id="RHEA:61976"/>
        <dbReference type="Rhea" id="RHEA-COMP:10622"/>
        <dbReference type="Rhea" id="RHEA-COMP:14480"/>
        <dbReference type="Rhea" id="RHEA-COMP:15993"/>
        <dbReference type="Rhea" id="RHEA-COMP:15994"/>
        <dbReference type="ChEBI" id="CHEBI:15378"/>
        <dbReference type="ChEBI" id="CHEBI:17319"/>
        <dbReference type="ChEBI" id="CHEBI:29947"/>
        <dbReference type="ChEBI" id="CHEBI:32722"/>
        <dbReference type="ChEBI" id="CHEBI:57618"/>
        <dbReference type="ChEBI" id="CHEBI:57844"/>
        <dbReference type="ChEBI" id="CHEBI:59789"/>
        <dbReference type="ChEBI" id="CHEBI:140311"/>
    </reaction>
</comment>
<dbReference type="GO" id="GO:0046872">
    <property type="term" value="F:metal ion binding"/>
    <property type="evidence" value="ECO:0007669"/>
    <property type="project" value="UniProtKB-KW"/>
</dbReference>
<dbReference type="PANTHER" id="PTHR30352">
    <property type="entry name" value="PYRUVATE FORMATE-LYASE-ACTIVATING ENZYME"/>
    <property type="match status" value="1"/>
</dbReference>
<sequence>MKCDVNIDKLQVAGFLDNSLANGKGLRSVLFLSGCIHNCKGCHNKLMQDFSYGEKVSLDNIILRIKRNMPLIKGVTFSGGEPFEQADKLSKLSKLVKKENLNIWCYTGYTFEYILNNMNNNGWKELINNVDILVDGRFEEDKVEQGLKYKGSSNQRIINVRESFKKNKIIMYNLD</sequence>
<dbReference type="Gene3D" id="3.20.20.70">
    <property type="entry name" value="Aldolase class I"/>
    <property type="match status" value="1"/>
</dbReference>
<dbReference type="PROSITE" id="PS01087">
    <property type="entry name" value="RADICAL_ACTIVATING"/>
    <property type="match status" value="1"/>
</dbReference>
<gene>
    <name evidence="13" type="primary">nrdG</name>
    <name evidence="13" type="ORF">HGG79_16285</name>
</gene>
<protein>
    <recommendedName>
        <fullName evidence="4 12">Anaerobic ribonucleoside-triphosphate reductase-activating protein</fullName>
        <ecNumber evidence="12">1.97.1.-</ecNumber>
    </recommendedName>
</protein>
<dbReference type="SFLD" id="SFLDG01066">
    <property type="entry name" value="organic_radical-activating_enz"/>
    <property type="match status" value="1"/>
</dbReference>
<dbReference type="GO" id="GO:0051539">
    <property type="term" value="F:4 iron, 4 sulfur cluster binding"/>
    <property type="evidence" value="ECO:0007669"/>
    <property type="project" value="UniProtKB-KW"/>
</dbReference>
<keyword evidence="9" id="KW-0408">Iron</keyword>
<dbReference type="Pfam" id="PF13353">
    <property type="entry name" value="Fer4_12"/>
    <property type="match status" value="1"/>
</dbReference>
<organism evidence="13 14">
    <name type="scientific">Clostridium tetanomorphum</name>
    <dbReference type="NCBI Taxonomy" id="1553"/>
    <lineage>
        <taxon>Bacteria</taxon>
        <taxon>Bacillati</taxon>
        <taxon>Bacillota</taxon>
        <taxon>Clostridia</taxon>
        <taxon>Eubacteriales</taxon>
        <taxon>Clostridiaceae</taxon>
        <taxon>Clostridium</taxon>
    </lineage>
</organism>
<evidence type="ECO:0000256" key="2">
    <source>
        <dbReference type="ARBA" id="ARBA00003852"/>
    </source>
</evidence>
<dbReference type="InterPro" id="IPR034457">
    <property type="entry name" value="Organic_radical-activating"/>
</dbReference>
<name>A0A923EDB3_CLOTT</name>
<dbReference type="SFLD" id="SFLDS00029">
    <property type="entry name" value="Radical_SAM"/>
    <property type="match status" value="1"/>
</dbReference>
<evidence type="ECO:0000256" key="5">
    <source>
        <dbReference type="ARBA" id="ARBA00022485"/>
    </source>
</evidence>
<evidence type="ECO:0000256" key="3">
    <source>
        <dbReference type="ARBA" id="ARBA00009777"/>
    </source>
</evidence>
<dbReference type="SFLD" id="SFLDF00299">
    <property type="entry name" value="anaerobic_ribonucleoside-triph"/>
    <property type="match status" value="1"/>
</dbReference>
<comment type="cofactor">
    <cofactor evidence="1">
        <name>[4Fe-4S] cluster</name>
        <dbReference type="ChEBI" id="CHEBI:49883"/>
    </cofactor>
</comment>
<evidence type="ECO:0000256" key="1">
    <source>
        <dbReference type="ARBA" id="ARBA00001966"/>
    </source>
</evidence>
<evidence type="ECO:0000256" key="12">
    <source>
        <dbReference type="PIRNR" id="PIRNR000368"/>
    </source>
</evidence>
<dbReference type="EMBL" id="JAAZWO010000025">
    <property type="protein sequence ID" value="MBC2399316.1"/>
    <property type="molecule type" value="Genomic_DNA"/>
</dbReference>
<comment type="caution">
    <text evidence="13">The sequence shown here is derived from an EMBL/GenBank/DDBJ whole genome shotgun (WGS) entry which is preliminary data.</text>
</comment>
<keyword evidence="6" id="KW-0949">S-adenosyl-L-methionine</keyword>
<evidence type="ECO:0000256" key="10">
    <source>
        <dbReference type="ARBA" id="ARBA00023014"/>
    </source>
</evidence>
<evidence type="ECO:0000313" key="13">
    <source>
        <dbReference type="EMBL" id="MBC2399316.1"/>
    </source>
</evidence>
<keyword evidence="8 12" id="KW-0560">Oxidoreductase</keyword>
<keyword evidence="10" id="KW-0411">Iron-sulfur</keyword>
<dbReference type="Proteomes" id="UP000563151">
    <property type="component" value="Unassembled WGS sequence"/>
</dbReference>
<dbReference type="EC" id="1.97.1.-" evidence="12"/>
<comment type="similarity">
    <text evidence="3 12">Belongs to the organic radical-activating enzymes family.</text>
</comment>
<evidence type="ECO:0000256" key="11">
    <source>
        <dbReference type="ARBA" id="ARBA00047365"/>
    </source>
</evidence>
<evidence type="ECO:0000256" key="6">
    <source>
        <dbReference type="ARBA" id="ARBA00022691"/>
    </source>
</evidence>
<evidence type="ECO:0000256" key="9">
    <source>
        <dbReference type="ARBA" id="ARBA00023004"/>
    </source>
</evidence>
<evidence type="ECO:0000256" key="7">
    <source>
        <dbReference type="ARBA" id="ARBA00022723"/>
    </source>
</evidence>
<evidence type="ECO:0000313" key="14">
    <source>
        <dbReference type="Proteomes" id="UP000563151"/>
    </source>
</evidence>
<comment type="function">
    <text evidence="2 12">Activation of anaerobic ribonucleoside-triphosphate reductase under anaerobic conditions by generation of an organic free radical, using S-adenosylmethionine and reduced flavodoxin as cosubstrates to produce 5'-deoxy-adenosine.</text>
</comment>
<dbReference type="GO" id="GO:0004748">
    <property type="term" value="F:ribonucleoside-diphosphate reductase activity, thioredoxin disulfide as acceptor"/>
    <property type="evidence" value="ECO:0007669"/>
    <property type="project" value="TreeGrafter"/>
</dbReference>
<dbReference type="PIRSF" id="PIRSF000368">
    <property type="entry name" value="NrdG"/>
    <property type="match status" value="1"/>
</dbReference>
<dbReference type="CDD" id="cd01335">
    <property type="entry name" value="Radical_SAM"/>
    <property type="match status" value="1"/>
</dbReference>
<evidence type="ECO:0000256" key="4">
    <source>
        <dbReference type="ARBA" id="ARBA00014281"/>
    </source>
</evidence>
<dbReference type="SUPFAM" id="SSF102114">
    <property type="entry name" value="Radical SAM enzymes"/>
    <property type="match status" value="1"/>
</dbReference>
<dbReference type="InterPro" id="IPR001989">
    <property type="entry name" value="Radical_activat_CS"/>
</dbReference>
<dbReference type="InterPro" id="IPR012837">
    <property type="entry name" value="NrdG"/>
</dbReference>
<dbReference type="GO" id="GO:0043365">
    <property type="term" value="F:[formate-C-acetyltransferase]-activating enzyme activity"/>
    <property type="evidence" value="ECO:0007669"/>
    <property type="project" value="InterPro"/>
</dbReference>
<dbReference type="AlphaFoldDB" id="A0A923EDB3"/>
<dbReference type="InterPro" id="IPR058240">
    <property type="entry name" value="rSAM_sf"/>
</dbReference>
<dbReference type="SFLD" id="SFLDG01063">
    <property type="entry name" value="activating_enzymes__group_1"/>
    <property type="match status" value="1"/>
</dbReference>
<keyword evidence="14" id="KW-1185">Reference proteome</keyword>
<dbReference type="InterPro" id="IPR007197">
    <property type="entry name" value="rSAM"/>
</dbReference>
<proteinExistence type="inferred from homology"/>
<dbReference type="InterPro" id="IPR013785">
    <property type="entry name" value="Aldolase_TIM"/>
</dbReference>
<keyword evidence="5" id="KW-0004">4Fe-4S</keyword>
<accession>A0A923EDB3</accession>
<dbReference type="NCBIfam" id="TIGR02491">
    <property type="entry name" value="NrdG"/>
    <property type="match status" value="1"/>
</dbReference>
<evidence type="ECO:0000256" key="8">
    <source>
        <dbReference type="ARBA" id="ARBA00023002"/>
    </source>
</evidence>
<dbReference type="PANTHER" id="PTHR30352:SF2">
    <property type="entry name" value="ANAEROBIC RIBONUCLEOSIDE-TRIPHOSPHATE REDUCTASE-ACTIVATING PROTEIN"/>
    <property type="match status" value="1"/>
</dbReference>
<reference evidence="13 14" key="1">
    <citation type="submission" date="2020-04" db="EMBL/GenBank/DDBJ databases">
        <title>Genomic insights into acetone-butanol-ethanol (ABE) fermentation by sequencing solventogenic clostridia strains.</title>
        <authorList>
            <person name="Brown S."/>
        </authorList>
    </citation>
    <scope>NUCLEOTIDE SEQUENCE [LARGE SCALE GENOMIC DNA]</scope>
    <source>
        <strain evidence="13 14">DJ011</strain>
    </source>
</reference>
<keyword evidence="7" id="KW-0479">Metal-binding</keyword>